<feature type="domain" description="GHMP kinase N-terminal" evidence="9">
    <location>
        <begin position="103"/>
        <end position="187"/>
    </location>
</feature>
<dbReference type="GO" id="GO:0046872">
    <property type="term" value="F:metal ion binding"/>
    <property type="evidence" value="ECO:0007669"/>
    <property type="project" value="UniProtKB-KW"/>
</dbReference>
<dbReference type="PANTHER" id="PTHR10457">
    <property type="entry name" value="MEVALONATE KINASE/GALACTOKINASE"/>
    <property type="match status" value="1"/>
</dbReference>
<evidence type="ECO:0000259" key="10">
    <source>
        <dbReference type="Pfam" id="PF08544"/>
    </source>
</evidence>
<evidence type="ECO:0000256" key="5">
    <source>
        <dbReference type="ARBA" id="ARBA00022777"/>
    </source>
</evidence>
<reference evidence="12 13" key="1">
    <citation type="submission" date="2022-07" db="EMBL/GenBank/DDBJ databases">
        <title>Genome-wide signatures of adaptation to extreme environments.</title>
        <authorList>
            <person name="Cho C.H."/>
            <person name="Yoon H.S."/>
        </authorList>
    </citation>
    <scope>NUCLEOTIDE SEQUENCE [LARGE SCALE GENOMIC DNA]</scope>
    <source>
        <strain evidence="12 13">108.79 E11</strain>
    </source>
</reference>
<dbReference type="InterPro" id="IPR006204">
    <property type="entry name" value="GHMP_kinase_N_dom"/>
</dbReference>
<dbReference type="EMBL" id="JANCYU010000010">
    <property type="protein sequence ID" value="KAK4522985.1"/>
    <property type="molecule type" value="Genomic_DNA"/>
</dbReference>
<dbReference type="Pfam" id="PF00288">
    <property type="entry name" value="GHMP_kinases_N"/>
    <property type="match status" value="1"/>
</dbReference>
<dbReference type="InterPro" id="IPR019539">
    <property type="entry name" value="GalKase_N"/>
</dbReference>
<keyword evidence="7" id="KW-0460">Magnesium</keyword>
<dbReference type="GO" id="GO:0006012">
    <property type="term" value="P:galactose metabolic process"/>
    <property type="evidence" value="ECO:0007669"/>
    <property type="project" value="InterPro"/>
</dbReference>
<dbReference type="InterPro" id="IPR014721">
    <property type="entry name" value="Ribsml_uS5_D2-typ_fold_subgr"/>
</dbReference>
<feature type="domain" description="Galactokinase N-terminal" evidence="11">
    <location>
        <begin position="19"/>
        <end position="69"/>
    </location>
</feature>
<dbReference type="Proteomes" id="UP001300502">
    <property type="component" value="Unassembled WGS sequence"/>
</dbReference>
<evidence type="ECO:0000256" key="6">
    <source>
        <dbReference type="ARBA" id="ARBA00022840"/>
    </source>
</evidence>
<comment type="caution">
    <text evidence="12">The sequence shown here is derived from an EMBL/GenBank/DDBJ whole genome shotgun (WGS) entry which is preliminary data.</text>
</comment>
<dbReference type="InterPro" id="IPR036554">
    <property type="entry name" value="GHMP_kinase_C_sf"/>
</dbReference>
<keyword evidence="2" id="KW-0808">Transferase</keyword>
<evidence type="ECO:0000256" key="7">
    <source>
        <dbReference type="ARBA" id="ARBA00022842"/>
    </source>
</evidence>
<dbReference type="PRINTS" id="PR00959">
    <property type="entry name" value="MEVGALKINASE"/>
</dbReference>
<dbReference type="SUPFAM" id="SSF54211">
    <property type="entry name" value="Ribosomal protein S5 domain 2-like"/>
    <property type="match status" value="1"/>
</dbReference>
<sequence>MKLLPTTPLEQLEQRGRLLFKKTFPDAGEPCIVAHAPGRVNLIGEHTDYNDGFVLPLALEMQTVVVGSKNGKDKCRIASEAFEGLVEFEPNKDLKPGDPLWSNYIKGVVVNFLRNGYQVPAFDAVVVSEVPVGGGVSSSASLEVATATFIEALGNLHLERSKKALFGQAAEHEFANMPCGIMDQLISECAIQDCALLIDCRSLAMEPVEMKDLNICILVCNSNVKHQLSGSEYPLRKQQCKDAVTVLQSIDPKITSLRDATMEQLNQVKDKMSDVAYRRARHVISENDRTCQAANCLRKNQYEAAGKLMTESHLSLKDDYEVSCKELDILVDLALSVPGVFGSRMTGGGFGGCTVTLLRKDAVSSVLDKIEKEYEKRTGIVATAFITRPGSGANYKRLV</sequence>
<keyword evidence="6" id="KW-0067">ATP-binding</keyword>
<feature type="domain" description="GHMP kinase C-terminal" evidence="10">
    <location>
        <begin position="296"/>
        <end position="375"/>
    </location>
</feature>
<evidence type="ECO:0000313" key="13">
    <source>
        <dbReference type="Proteomes" id="UP001300502"/>
    </source>
</evidence>
<dbReference type="AlphaFoldDB" id="A0AAV9I452"/>
<dbReference type="InterPro" id="IPR013750">
    <property type="entry name" value="GHMP_kinase_C_dom"/>
</dbReference>
<dbReference type="Gene3D" id="3.30.230.10">
    <property type="match status" value="1"/>
</dbReference>
<dbReference type="NCBIfam" id="TIGR00131">
    <property type="entry name" value="gal_kin"/>
    <property type="match status" value="1"/>
</dbReference>
<dbReference type="PRINTS" id="PR00473">
    <property type="entry name" value="GALCTOKINASE"/>
</dbReference>
<evidence type="ECO:0000256" key="8">
    <source>
        <dbReference type="ARBA" id="ARBA00023277"/>
    </source>
</evidence>
<dbReference type="PANTHER" id="PTHR10457:SF7">
    <property type="entry name" value="GALACTOKINASE-RELATED"/>
    <property type="match status" value="1"/>
</dbReference>
<dbReference type="GO" id="GO:0004335">
    <property type="term" value="F:galactokinase activity"/>
    <property type="evidence" value="ECO:0007669"/>
    <property type="project" value="InterPro"/>
</dbReference>
<keyword evidence="8" id="KW-0119">Carbohydrate metabolism</keyword>
<organism evidence="12 13">
    <name type="scientific">Galdieria yellowstonensis</name>
    <dbReference type="NCBI Taxonomy" id="3028027"/>
    <lineage>
        <taxon>Eukaryota</taxon>
        <taxon>Rhodophyta</taxon>
        <taxon>Bangiophyceae</taxon>
        <taxon>Galdieriales</taxon>
        <taxon>Galdieriaceae</taxon>
        <taxon>Galdieria</taxon>
    </lineage>
</organism>
<gene>
    <name evidence="12" type="ORF">GAYE_PCTG33G0875</name>
</gene>
<dbReference type="PROSITE" id="PS00106">
    <property type="entry name" value="GALACTOKINASE"/>
    <property type="match status" value="1"/>
</dbReference>
<evidence type="ECO:0000256" key="4">
    <source>
        <dbReference type="ARBA" id="ARBA00022741"/>
    </source>
</evidence>
<dbReference type="InterPro" id="IPR020568">
    <property type="entry name" value="Ribosomal_Su5_D2-typ_SF"/>
</dbReference>
<keyword evidence="13" id="KW-1185">Reference proteome</keyword>
<evidence type="ECO:0000256" key="2">
    <source>
        <dbReference type="ARBA" id="ARBA00022679"/>
    </source>
</evidence>
<dbReference type="GO" id="GO:0005524">
    <property type="term" value="F:ATP binding"/>
    <property type="evidence" value="ECO:0007669"/>
    <property type="project" value="UniProtKB-KW"/>
</dbReference>
<dbReference type="SUPFAM" id="SSF55060">
    <property type="entry name" value="GHMP Kinase, C-terminal domain"/>
    <property type="match status" value="1"/>
</dbReference>
<dbReference type="FunFam" id="3.30.230.10:FF:000040">
    <property type="entry name" value="Galactokinase 1"/>
    <property type="match status" value="1"/>
</dbReference>
<name>A0AAV9I452_9RHOD</name>
<evidence type="ECO:0000259" key="11">
    <source>
        <dbReference type="Pfam" id="PF10509"/>
    </source>
</evidence>
<proteinExistence type="inferred from homology"/>
<dbReference type="InterPro" id="IPR000705">
    <property type="entry name" value="Galactokinase"/>
</dbReference>
<evidence type="ECO:0000313" key="12">
    <source>
        <dbReference type="EMBL" id="KAK4522985.1"/>
    </source>
</evidence>
<dbReference type="PIRSF" id="PIRSF000530">
    <property type="entry name" value="Galactokinase"/>
    <property type="match status" value="1"/>
</dbReference>
<accession>A0AAV9I452</accession>
<evidence type="ECO:0000256" key="1">
    <source>
        <dbReference type="ARBA" id="ARBA00006566"/>
    </source>
</evidence>
<keyword evidence="5" id="KW-0418">Kinase</keyword>
<keyword evidence="3" id="KW-0479">Metal-binding</keyword>
<dbReference type="Gene3D" id="3.30.70.890">
    <property type="entry name" value="GHMP kinase, C-terminal domain"/>
    <property type="match status" value="1"/>
</dbReference>
<dbReference type="InterPro" id="IPR019741">
    <property type="entry name" value="Galactokinase_CS"/>
</dbReference>
<protein>
    <recommendedName>
        <fullName evidence="14">Galactokinase</fullName>
    </recommendedName>
</protein>
<evidence type="ECO:0000259" key="9">
    <source>
        <dbReference type="Pfam" id="PF00288"/>
    </source>
</evidence>
<dbReference type="Pfam" id="PF10509">
    <property type="entry name" value="GalKase_gal_bdg"/>
    <property type="match status" value="1"/>
</dbReference>
<dbReference type="Pfam" id="PF08544">
    <property type="entry name" value="GHMP_kinases_C"/>
    <property type="match status" value="1"/>
</dbReference>
<evidence type="ECO:0000256" key="3">
    <source>
        <dbReference type="ARBA" id="ARBA00022723"/>
    </source>
</evidence>
<keyword evidence="4" id="KW-0547">Nucleotide-binding</keyword>
<dbReference type="InterPro" id="IPR006206">
    <property type="entry name" value="Mevalonate/galactokinase"/>
</dbReference>
<dbReference type="FunFam" id="3.30.70.890:FF:000001">
    <property type="entry name" value="Galactokinase"/>
    <property type="match status" value="1"/>
</dbReference>
<comment type="similarity">
    <text evidence="1">Belongs to the GHMP kinase family. GalK subfamily.</text>
</comment>
<dbReference type="GO" id="GO:0005829">
    <property type="term" value="C:cytosol"/>
    <property type="evidence" value="ECO:0007669"/>
    <property type="project" value="TreeGrafter"/>
</dbReference>
<evidence type="ECO:0008006" key="14">
    <source>
        <dbReference type="Google" id="ProtNLM"/>
    </source>
</evidence>